<keyword evidence="4" id="KW-1185">Reference proteome</keyword>
<protein>
    <submittedName>
        <fullName evidence="3">CAP10 domain-containing protein</fullName>
    </submittedName>
</protein>
<evidence type="ECO:0000313" key="4">
    <source>
        <dbReference type="Proteomes" id="UP000005239"/>
    </source>
</evidence>
<comment type="function">
    <text evidence="2">Protein O-glucosyltransferase. Catalyzes the reaction that attaches glucose through an O-glycosidic linkage to a conserved serine residue found in the consensus sequence C-X-S-X-[PA]-C in epidermal growth factor-like repeats. Regulates Notch signaling by glucosylating Notch in the ER, glucosylation is required for the correct folding and cleavage of Notch.</text>
</comment>
<reference evidence="3" key="2">
    <citation type="submission" date="2022-06" db="UniProtKB">
        <authorList>
            <consortium name="EnsemblMetazoa"/>
        </authorList>
    </citation>
    <scope>IDENTIFICATION</scope>
    <source>
        <strain evidence="3">PS312</strain>
    </source>
</reference>
<dbReference type="EnsemblMetazoa" id="PPA31675.1">
    <property type="protein sequence ID" value="PPA31675.1"/>
    <property type="gene ID" value="WBGene00204539"/>
</dbReference>
<evidence type="ECO:0000256" key="1">
    <source>
        <dbReference type="ARBA" id="ARBA00004319"/>
    </source>
</evidence>
<dbReference type="InterPro" id="IPR051091">
    <property type="entry name" value="O-Glucosyltr/Glycosyltrsf_90"/>
</dbReference>
<dbReference type="OrthoDB" id="541052at2759"/>
<sequence>MSRCEYACSYSSPSTPLQLLHSKHSATANRVFISPIVQVNLPIRYFFAQLQNSQGRNLSEPAAGLRLHVEKERSDEHCRFHTTLVDRGGGSYIARIRLFNSCERLRIALLAEGKERLCEVDMRNVDGSRMLQEECICPSTSLPRLDEWMESARCEEEPQLDSDLSRFPGIDFASVLNDAMQLFGQPQHSRSYSTCHYAIKDNQIYRSCYGEYVGFASFADDVLLSLTRKMRLPDTQFIMNLGDYPLSNEARGIKLPIISWCGSTETMDIVVPTYSLTNTLLRGELFHPLHDPFAAAPTPWKKKSERAVFRGRDSNQLRLDVARLSLERPHLLDAGITRYFFFDKEKHPETKPTIPMSDFFKHRFIISIDGTVAAYRLPYLLAGDSVVMKSASKHYEHFYSRLTPYDHYVPFDGDNVVQTLSNMKQFAIDHLQPLNIFCYYARFFHAYSNRLVAGEISIEGMEEISQKGRRDCECGSPSDRGKMKSEL</sequence>
<comment type="subcellular location">
    <subcellularLocation>
        <location evidence="1">Endoplasmic reticulum lumen</location>
    </subcellularLocation>
</comment>
<organism evidence="3 4">
    <name type="scientific">Pristionchus pacificus</name>
    <name type="common">Parasitic nematode worm</name>
    <dbReference type="NCBI Taxonomy" id="54126"/>
    <lineage>
        <taxon>Eukaryota</taxon>
        <taxon>Metazoa</taxon>
        <taxon>Ecdysozoa</taxon>
        <taxon>Nematoda</taxon>
        <taxon>Chromadorea</taxon>
        <taxon>Rhabditida</taxon>
        <taxon>Rhabditina</taxon>
        <taxon>Diplogasteromorpha</taxon>
        <taxon>Diplogasteroidea</taxon>
        <taxon>Neodiplogasteridae</taxon>
        <taxon>Pristionchus</taxon>
    </lineage>
</organism>
<evidence type="ECO:0000256" key="2">
    <source>
        <dbReference type="ARBA" id="ARBA00045690"/>
    </source>
</evidence>
<dbReference type="PANTHER" id="PTHR12203">
    <property type="entry name" value="KDEL LYS-ASP-GLU-LEU CONTAINING - RELATED"/>
    <property type="match status" value="1"/>
</dbReference>
<dbReference type="Pfam" id="PF05686">
    <property type="entry name" value="Glyco_transf_90"/>
    <property type="match status" value="1"/>
</dbReference>
<proteinExistence type="predicted"/>
<dbReference type="GO" id="GO:0005788">
    <property type="term" value="C:endoplasmic reticulum lumen"/>
    <property type="evidence" value="ECO:0007669"/>
    <property type="project" value="UniProtKB-SubCell"/>
</dbReference>
<accession>A0A2A6BUL7</accession>
<gene>
    <name evidence="3" type="primary">WBGene00204539</name>
</gene>
<accession>A0A8R1YKD4</accession>
<dbReference type="SMART" id="SM00672">
    <property type="entry name" value="CAP10"/>
    <property type="match status" value="1"/>
</dbReference>
<dbReference type="Proteomes" id="UP000005239">
    <property type="component" value="Unassembled WGS sequence"/>
</dbReference>
<evidence type="ECO:0000313" key="3">
    <source>
        <dbReference type="EnsemblMetazoa" id="PPA31675.1"/>
    </source>
</evidence>
<dbReference type="GO" id="GO:0046527">
    <property type="term" value="F:glucosyltransferase activity"/>
    <property type="evidence" value="ECO:0000318"/>
    <property type="project" value="GO_Central"/>
</dbReference>
<dbReference type="GO" id="GO:0012505">
    <property type="term" value="C:endomembrane system"/>
    <property type="evidence" value="ECO:0000318"/>
    <property type="project" value="GO_Central"/>
</dbReference>
<dbReference type="AlphaFoldDB" id="A0A2A6BUL7"/>
<dbReference type="PANTHER" id="PTHR12203:SF122">
    <property type="entry name" value="GLYCOSYL TRANSFERASE CAP10 DOMAIN-CONTAINING PROTEIN"/>
    <property type="match status" value="1"/>
</dbReference>
<name>A0A2A6BUL7_PRIPA</name>
<reference evidence="4" key="1">
    <citation type="journal article" date="2008" name="Nat. Genet.">
        <title>The Pristionchus pacificus genome provides a unique perspective on nematode lifestyle and parasitism.</title>
        <authorList>
            <person name="Dieterich C."/>
            <person name="Clifton S.W."/>
            <person name="Schuster L.N."/>
            <person name="Chinwalla A."/>
            <person name="Delehaunty K."/>
            <person name="Dinkelacker I."/>
            <person name="Fulton L."/>
            <person name="Fulton R."/>
            <person name="Godfrey J."/>
            <person name="Minx P."/>
            <person name="Mitreva M."/>
            <person name="Roeseler W."/>
            <person name="Tian H."/>
            <person name="Witte H."/>
            <person name="Yang S.P."/>
            <person name="Wilson R.K."/>
            <person name="Sommer R.J."/>
        </authorList>
    </citation>
    <scope>NUCLEOTIDE SEQUENCE [LARGE SCALE GENOMIC DNA]</scope>
    <source>
        <strain evidence="4">PS312</strain>
    </source>
</reference>
<dbReference type="InterPro" id="IPR006598">
    <property type="entry name" value="CAP10"/>
</dbReference>